<dbReference type="RefSeq" id="WP_201957721.1">
    <property type="nucleotide sequence ID" value="NZ_JAERRJ010000020.1"/>
</dbReference>
<feature type="transmembrane region" description="Helical" evidence="2">
    <location>
        <begin position="101"/>
        <end position="120"/>
    </location>
</feature>
<protein>
    <recommendedName>
        <fullName evidence="3">DUF8176 domain-containing protein</fullName>
    </recommendedName>
</protein>
<organism evidence="4 5">
    <name type="scientific">Nocardia acididurans</name>
    <dbReference type="NCBI Taxonomy" id="2802282"/>
    <lineage>
        <taxon>Bacteria</taxon>
        <taxon>Bacillati</taxon>
        <taxon>Actinomycetota</taxon>
        <taxon>Actinomycetes</taxon>
        <taxon>Mycobacteriales</taxon>
        <taxon>Nocardiaceae</taxon>
        <taxon>Nocardia</taxon>
    </lineage>
</organism>
<reference evidence="4 5" key="1">
    <citation type="submission" date="2021-01" db="EMBL/GenBank/DDBJ databases">
        <title>WGS of actinomycetes isolated from Thailand.</title>
        <authorList>
            <person name="Thawai C."/>
        </authorList>
    </citation>
    <scope>NUCLEOTIDE SEQUENCE [LARGE SCALE GENOMIC DNA]</scope>
    <source>
        <strain evidence="4 5">LPG 2</strain>
    </source>
</reference>
<evidence type="ECO:0000313" key="5">
    <source>
        <dbReference type="Proteomes" id="UP000602198"/>
    </source>
</evidence>
<evidence type="ECO:0000256" key="1">
    <source>
        <dbReference type="SAM" id="MobiDB-lite"/>
    </source>
</evidence>
<comment type="caution">
    <text evidence="4">The sequence shown here is derived from an EMBL/GenBank/DDBJ whole genome shotgun (WGS) entry which is preliminary data.</text>
</comment>
<proteinExistence type="predicted"/>
<keyword evidence="2" id="KW-0472">Membrane</keyword>
<keyword evidence="5" id="KW-1185">Reference proteome</keyword>
<evidence type="ECO:0000256" key="2">
    <source>
        <dbReference type="SAM" id="Phobius"/>
    </source>
</evidence>
<feature type="region of interest" description="Disordered" evidence="1">
    <location>
        <begin position="127"/>
        <end position="174"/>
    </location>
</feature>
<evidence type="ECO:0000259" key="3">
    <source>
        <dbReference type="Pfam" id="PF26527"/>
    </source>
</evidence>
<feature type="compositionally biased region" description="Acidic residues" evidence="1">
    <location>
        <begin position="45"/>
        <end position="62"/>
    </location>
</feature>
<sequence>MTPPDTDPSTPPDHDNYTGNWADWIASAPAPARGRGGYDEHTGFDDYDDDPYDDWDDEDEPPEPAPGRAPVGRLALQERRVAAARHRLGAAAARRDSDRSWAVPLLGLLAVFAVVAAIAVQVAKMSSSEESGAPPAVALPSAETTGAQPVADPTGACPSEVNGEHVRGNGTGSNRSGAEVILAVQSRYYADRSGQKVREMFAPDAAAPTAAQIQAGIDTIPAGSAHCVQIMPGPFTGQLIMVVTETHPDGTRRTWPPQLVLTTLVGDKWYVASIVPLEADSTPR</sequence>
<evidence type="ECO:0000313" key="4">
    <source>
        <dbReference type="EMBL" id="MBL1079872.1"/>
    </source>
</evidence>
<dbReference type="Pfam" id="PF26527">
    <property type="entry name" value="DUF8176"/>
    <property type="match status" value="1"/>
</dbReference>
<accession>A0ABS1MGS8</accession>
<dbReference type="EMBL" id="JAERRJ010000020">
    <property type="protein sequence ID" value="MBL1079872.1"/>
    <property type="molecule type" value="Genomic_DNA"/>
</dbReference>
<keyword evidence="2" id="KW-1133">Transmembrane helix</keyword>
<gene>
    <name evidence="4" type="ORF">JK358_36290</name>
</gene>
<dbReference type="Proteomes" id="UP000602198">
    <property type="component" value="Unassembled WGS sequence"/>
</dbReference>
<feature type="region of interest" description="Disordered" evidence="1">
    <location>
        <begin position="1"/>
        <end position="70"/>
    </location>
</feature>
<name>A0ABS1MGS8_9NOCA</name>
<dbReference type="InterPro" id="IPR058489">
    <property type="entry name" value="DUF8176"/>
</dbReference>
<feature type="compositionally biased region" description="Pro residues" evidence="1">
    <location>
        <begin position="1"/>
        <end position="11"/>
    </location>
</feature>
<feature type="domain" description="DUF8176" evidence="3">
    <location>
        <begin position="156"/>
        <end position="274"/>
    </location>
</feature>
<keyword evidence="2" id="KW-0812">Transmembrane</keyword>